<dbReference type="PANTHER" id="PTHR43675">
    <property type="entry name" value="ARSENITE METHYLTRANSFERASE"/>
    <property type="match status" value="1"/>
</dbReference>
<proteinExistence type="inferred from homology"/>
<dbReference type="InterPro" id="IPR029063">
    <property type="entry name" value="SAM-dependent_MTases_sf"/>
</dbReference>
<gene>
    <name evidence="10" type="primary">arsM</name>
    <name evidence="10" type="ORF">IPN91_04755</name>
</gene>
<organism evidence="10 11">
    <name type="scientific">Candidatus Geothrix odensensis</name>
    <dbReference type="NCBI Taxonomy" id="2954440"/>
    <lineage>
        <taxon>Bacteria</taxon>
        <taxon>Pseudomonadati</taxon>
        <taxon>Acidobacteriota</taxon>
        <taxon>Holophagae</taxon>
        <taxon>Holophagales</taxon>
        <taxon>Holophagaceae</taxon>
        <taxon>Geothrix</taxon>
    </lineage>
</organism>
<evidence type="ECO:0000313" key="11">
    <source>
        <dbReference type="Proteomes" id="UP000709959"/>
    </source>
</evidence>
<comment type="catalytic activity">
    <reaction evidence="6">
        <text>arsenic triglutathione + [thioredoxin]-dithiol + S-adenosyl-L-methionine + 2 H2O = methylarsonous acid + [thioredoxin]-disulfide + 3 glutathione + S-adenosyl-L-homocysteine + H(+)</text>
        <dbReference type="Rhea" id="RHEA:69460"/>
        <dbReference type="Rhea" id="RHEA-COMP:10698"/>
        <dbReference type="Rhea" id="RHEA-COMP:10700"/>
        <dbReference type="ChEBI" id="CHEBI:15377"/>
        <dbReference type="ChEBI" id="CHEBI:15378"/>
        <dbReference type="ChEBI" id="CHEBI:17826"/>
        <dbReference type="ChEBI" id="CHEBI:29950"/>
        <dbReference type="ChEBI" id="CHEBI:50058"/>
        <dbReference type="ChEBI" id="CHEBI:57856"/>
        <dbReference type="ChEBI" id="CHEBI:57925"/>
        <dbReference type="ChEBI" id="CHEBI:59789"/>
        <dbReference type="ChEBI" id="CHEBI:183640"/>
        <dbReference type="EC" id="2.1.1.137"/>
    </reaction>
</comment>
<evidence type="ECO:0000256" key="5">
    <source>
        <dbReference type="ARBA" id="ARBA00034545"/>
    </source>
</evidence>
<name>A0A936K5M4_9BACT</name>
<dbReference type="NCBIfam" id="NF008823">
    <property type="entry name" value="PRK11873.1"/>
    <property type="match status" value="1"/>
</dbReference>
<accession>A0A936K5M4</accession>
<dbReference type="InterPro" id="IPR026669">
    <property type="entry name" value="Arsenite_MeTrfase-like"/>
</dbReference>
<evidence type="ECO:0000259" key="9">
    <source>
        <dbReference type="Pfam" id="PF13847"/>
    </source>
</evidence>
<evidence type="ECO:0000313" key="10">
    <source>
        <dbReference type="EMBL" id="MBK8571954.1"/>
    </source>
</evidence>
<dbReference type="InterPro" id="IPR025714">
    <property type="entry name" value="Methyltranfer_dom"/>
</dbReference>
<evidence type="ECO:0000256" key="2">
    <source>
        <dbReference type="ARBA" id="ARBA00022691"/>
    </source>
</evidence>
<comment type="similarity">
    <text evidence="3">Belongs to the methyltransferase superfamily. Arsenite methyltransferase family.</text>
</comment>
<keyword evidence="10" id="KW-0489">Methyltransferase</keyword>
<sequence>MEPTTHPTHLKIQDAYGKIASIGGGCCGPQSGCCGGGRAGEVAQGVGYSDAELATLPEGANLGLSCGNPTALADLKAGEVVLDLGSGAGLDVFLAAQRVGAEGHVHGVDMTKEMLAKARHNAAEFRRRTGLNNVTFHQGQIEALPMPDASVDVVLSNCVLNLSPDQPKVWQEIARVLKPGGRVSISDMVLLRPLPEAVRESVEALVGCVSGAPLLANLQSMVEASGLTDRAFTDKGEAVEAMLPVDDPMTDHLLGLLPAGTKPSDYITSMIISARKSA</sequence>
<dbReference type="GO" id="GO:0030791">
    <property type="term" value="F:arsenite methyltransferase activity"/>
    <property type="evidence" value="ECO:0007669"/>
    <property type="project" value="UniProtKB-EC"/>
</dbReference>
<evidence type="ECO:0000256" key="8">
    <source>
        <dbReference type="ARBA" id="ARBA00048428"/>
    </source>
</evidence>
<dbReference type="GO" id="GO:0032259">
    <property type="term" value="P:methylation"/>
    <property type="evidence" value="ECO:0007669"/>
    <property type="project" value="UniProtKB-KW"/>
</dbReference>
<dbReference type="SUPFAM" id="SSF53335">
    <property type="entry name" value="S-adenosyl-L-methionine-dependent methyltransferases"/>
    <property type="match status" value="1"/>
</dbReference>
<evidence type="ECO:0000256" key="1">
    <source>
        <dbReference type="ARBA" id="ARBA00022679"/>
    </source>
</evidence>
<dbReference type="EMBL" id="JADKCH010000002">
    <property type="protein sequence ID" value="MBK8571954.1"/>
    <property type="molecule type" value="Genomic_DNA"/>
</dbReference>
<dbReference type="Proteomes" id="UP000709959">
    <property type="component" value="Unassembled WGS sequence"/>
</dbReference>
<protein>
    <recommendedName>
        <fullName evidence="5">Arsenite methyltransferase</fullName>
        <ecNumber evidence="4">2.1.1.137</ecNumber>
    </recommendedName>
</protein>
<dbReference type="Gene3D" id="3.40.50.150">
    <property type="entry name" value="Vaccinia Virus protein VP39"/>
    <property type="match status" value="1"/>
</dbReference>
<dbReference type="EC" id="2.1.1.137" evidence="4"/>
<reference evidence="10 11" key="1">
    <citation type="submission" date="2020-10" db="EMBL/GenBank/DDBJ databases">
        <title>Connecting structure to function with the recovery of over 1000 high-quality activated sludge metagenome-assembled genomes encoding full-length rRNA genes using long-read sequencing.</title>
        <authorList>
            <person name="Singleton C.M."/>
            <person name="Petriglieri F."/>
            <person name="Kristensen J.M."/>
            <person name="Kirkegaard R.H."/>
            <person name="Michaelsen T.Y."/>
            <person name="Andersen M.H."/>
            <person name="Karst S.M."/>
            <person name="Dueholm M.S."/>
            <person name="Nielsen P.H."/>
            <person name="Albertsen M."/>
        </authorList>
    </citation>
    <scope>NUCLEOTIDE SEQUENCE [LARGE SCALE GENOMIC DNA]</scope>
    <source>
        <strain evidence="10">OdNE_18-Q3-R46-58_MAXAC.008</strain>
    </source>
</reference>
<comment type="caution">
    <text evidence="10">The sequence shown here is derived from an EMBL/GenBank/DDBJ whole genome shotgun (WGS) entry which is preliminary data.</text>
</comment>
<feature type="domain" description="Methyltransferase" evidence="9">
    <location>
        <begin position="76"/>
        <end position="224"/>
    </location>
</feature>
<evidence type="ECO:0000256" key="6">
    <source>
        <dbReference type="ARBA" id="ARBA00047941"/>
    </source>
</evidence>
<dbReference type="CDD" id="cd02440">
    <property type="entry name" value="AdoMet_MTases"/>
    <property type="match status" value="1"/>
</dbReference>
<comment type="catalytic activity">
    <reaction evidence="7">
        <text>arsenic triglutathione + 2 [thioredoxin]-dithiol + 2 S-adenosyl-L-methionine + H2O = dimethylarsinous acid + 2 [thioredoxin]-disulfide + 3 glutathione + 2 S-adenosyl-L-homocysteine + 2 H(+)</text>
        <dbReference type="Rhea" id="RHEA:69464"/>
        <dbReference type="Rhea" id="RHEA-COMP:10698"/>
        <dbReference type="Rhea" id="RHEA-COMP:10700"/>
        <dbReference type="ChEBI" id="CHEBI:15377"/>
        <dbReference type="ChEBI" id="CHEBI:15378"/>
        <dbReference type="ChEBI" id="CHEBI:23808"/>
        <dbReference type="ChEBI" id="CHEBI:29950"/>
        <dbReference type="ChEBI" id="CHEBI:50058"/>
        <dbReference type="ChEBI" id="CHEBI:57856"/>
        <dbReference type="ChEBI" id="CHEBI:57925"/>
        <dbReference type="ChEBI" id="CHEBI:59789"/>
        <dbReference type="ChEBI" id="CHEBI:183640"/>
        <dbReference type="EC" id="2.1.1.137"/>
    </reaction>
</comment>
<evidence type="ECO:0000256" key="7">
    <source>
        <dbReference type="ARBA" id="ARBA00047943"/>
    </source>
</evidence>
<evidence type="ECO:0000256" key="4">
    <source>
        <dbReference type="ARBA" id="ARBA00034521"/>
    </source>
</evidence>
<keyword evidence="1" id="KW-0808">Transferase</keyword>
<dbReference type="Pfam" id="PF13847">
    <property type="entry name" value="Methyltransf_31"/>
    <property type="match status" value="1"/>
</dbReference>
<dbReference type="AlphaFoldDB" id="A0A936K5M4"/>
<evidence type="ECO:0000256" key="3">
    <source>
        <dbReference type="ARBA" id="ARBA00034487"/>
    </source>
</evidence>
<comment type="catalytic activity">
    <reaction evidence="8">
        <text>arsenic triglutathione + 3 [thioredoxin]-dithiol + 3 S-adenosyl-L-methionine = trimethylarsine + 3 [thioredoxin]-disulfide + 3 glutathione + 3 S-adenosyl-L-homocysteine + 3 H(+)</text>
        <dbReference type="Rhea" id="RHEA:69432"/>
        <dbReference type="Rhea" id="RHEA-COMP:10698"/>
        <dbReference type="Rhea" id="RHEA-COMP:10700"/>
        <dbReference type="ChEBI" id="CHEBI:15378"/>
        <dbReference type="ChEBI" id="CHEBI:27130"/>
        <dbReference type="ChEBI" id="CHEBI:29950"/>
        <dbReference type="ChEBI" id="CHEBI:50058"/>
        <dbReference type="ChEBI" id="CHEBI:57856"/>
        <dbReference type="ChEBI" id="CHEBI:57925"/>
        <dbReference type="ChEBI" id="CHEBI:59789"/>
        <dbReference type="ChEBI" id="CHEBI:183640"/>
        <dbReference type="EC" id="2.1.1.137"/>
    </reaction>
</comment>
<keyword evidence="2" id="KW-0949">S-adenosyl-L-methionine</keyword>
<dbReference type="PANTHER" id="PTHR43675:SF8">
    <property type="entry name" value="ARSENITE METHYLTRANSFERASE"/>
    <property type="match status" value="1"/>
</dbReference>